<protein>
    <submittedName>
        <fullName evidence="1">Uncharacterized protein</fullName>
    </submittedName>
</protein>
<keyword evidence="2" id="KW-1185">Reference proteome</keyword>
<reference evidence="1 2" key="1">
    <citation type="journal article" date="2021" name="BMC Genomics">
        <title>Datura genome reveals duplications of psychoactive alkaloid biosynthetic genes and high mutation rate following tissue culture.</title>
        <authorList>
            <person name="Rajewski A."/>
            <person name="Carter-House D."/>
            <person name="Stajich J."/>
            <person name="Litt A."/>
        </authorList>
    </citation>
    <scope>NUCLEOTIDE SEQUENCE [LARGE SCALE GENOMIC DNA]</scope>
    <source>
        <strain evidence="1">AR-01</strain>
    </source>
</reference>
<dbReference type="EMBL" id="JACEIK010000321">
    <property type="protein sequence ID" value="MCD7454899.1"/>
    <property type="molecule type" value="Genomic_DNA"/>
</dbReference>
<comment type="caution">
    <text evidence="1">The sequence shown here is derived from an EMBL/GenBank/DDBJ whole genome shotgun (WGS) entry which is preliminary data.</text>
</comment>
<proteinExistence type="predicted"/>
<evidence type="ECO:0000313" key="2">
    <source>
        <dbReference type="Proteomes" id="UP000823775"/>
    </source>
</evidence>
<organism evidence="1 2">
    <name type="scientific">Datura stramonium</name>
    <name type="common">Jimsonweed</name>
    <name type="synonym">Common thornapple</name>
    <dbReference type="NCBI Taxonomy" id="4076"/>
    <lineage>
        <taxon>Eukaryota</taxon>
        <taxon>Viridiplantae</taxon>
        <taxon>Streptophyta</taxon>
        <taxon>Embryophyta</taxon>
        <taxon>Tracheophyta</taxon>
        <taxon>Spermatophyta</taxon>
        <taxon>Magnoliopsida</taxon>
        <taxon>eudicotyledons</taxon>
        <taxon>Gunneridae</taxon>
        <taxon>Pentapetalae</taxon>
        <taxon>asterids</taxon>
        <taxon>lamiids</taxon>
        <taxon>Solanales</taxon>
        <taxon>Solanaceae</taxon>
        <taxon>Solanoideae</taxon>
        <taxon>Datureae</taxon>
        <taxon>Datura</taxon>
    </lineage>
</organism>
<feature type="non-terminal residue" evidence="1">
    <location>
        <position position="1"/>
    </location>
</feature>
<name>A0ABS8S7U9_DATST</name>
<gene>
    <name evidence="1" type="ORF">HAX54_026464</name>
</gene>
<sequence>KDTEAKSQNNNIVEVLKLITARLDALEVAQNPPNPVNMDDVRRIHQHHIPQVRRKAI</sequence>
<accession>A0ABS8S7U9</accession>
<dbReference type="Proteomes" id="UP000823775">
    <property type="component" value="Unassembled WGS sequence"/>
</dbReference>
<evidence type="ECO:0000313" key="1">
    <source>
        <dbReference type="EMBL" id="MCD7454899.1"/>
    </source>
</evidence>